<evidence type="ECO:0000313" key="3">
    <source>
        <dbReference type="Proteomes" id="UP000028702"/>
    </source>
</evidence>
<dbReference type="EMBL" id="BBIO01000004">
    <property type="protein sequence ID" value="GAK44513.1"/>
    <property type="molecule type" value="Genomic_DNA"/>
</dbReference>
<protein>
    <submittedName>
        <fullName evidence="2">Biotin synthase</fullName>
    </submittedName>
</protein>
<reference evidence="2 3" key="1">
    <citation type="submission" date="2014-07" db="EMBL/GenBank/DDBJ databases">
        <title>Tepidicaulis marinum gen. nov., sp. nov., a novel marine bacterium denitrifying nitrate to nitrous oxide strictly under microaerobic conditions.</title>
        <authorList>
            <person name="Takeuchi M."/>
            <person name="Yamagishi T."/>
            <person name="Kamagata Y."/>
            <person name="Oshima K."/>
            <person name="Hattori M."/>
            <person name="Katayama T."/>
            <person name="Hanada S."/>
            <person name="Tamaki H."/>
            <person name="Marumo K."/>
            <person name="Maeda H."/>
            <person name="Nedachi M."/>
            <person name="Iwasaki W."/>
            <person name="Suwa Y."/>
            <person name="Sakata S."/>
        </authorList>
    </citation>
    <scope>NUCLEOTIDE SEQUENCE [LARGE SCALE GENOMIC DNA]</scope>
    <source>
        <strain evidence="2 3">MA2</strain>
    </source>
</reference>
<organism evidence="2 3">
    <name type="scientific">Tepidicaulis marinus</name>
    <dbReference type="NCBI Taxonomy" id="1333998"/>
    <lineage>
        <taxon>Bacteria</taxon>
        <taxon>Pseudomonadati</taxon>
        <taxon>Pseudomonadota</taxon>
        <taxon>Alphaproteobacteria</taxon>
        <taxon>Hyphomicrobiales</taxon>
        <taxon>Parvibaculaceae</taxon>
        <taxon>Tepidicaulis</taxon>
    </lineage>
</organism>
<gene>
    <name evidence="2" type="ORF">M2A_1012</name>
</gene>
<evidence type="ECO:0000313" key="2">
    <source>
        <dbReference type="EMBL" id="GAK44513.1"/>
    </source>
</evidence>
<feature type="region of interest" description="Disordered" evidence="1">
    <location>
        <begin position="28"/>
        <end position="73"/>
    </location>
</feature>
<name>A0A081B8Z5_9HYPH</name>
<sequence length="110" mass="12385">MKIIPTQPLAFLRNVSSIDRSLVLPRPVRSIAARTDRSPERGKGPRPSFRNQAVMFPRQKIPRKAGHDRGGRVRAQALEPLNLLAFSRRFAKRRLSKVPGESRGAHRVTA</sequence>
<proteinExistence type="predicted"/>
<dbReference type="STRING" id="1333998.M2A_1012"/>
<evidence type="ECO:0000256" key="1">
    <source>
        <dbReference type="SAM" id="MobiDB-lite"/>
    </source>
</evidence>
<dbReference type="AlphaFoldDB" id="A0A081B8Z5"/>
<dbReference type="Proteomes" id="UP000028702">
    <property type="component" value="Unassembled WGS sequence"/>
</dbReference>
<comment type="caution">
    <text evidence="2">The sequence shown here is derived from an EMBL/GenBank/DDBJ whole genome shotgun (WGS) entry which is preliminary data.</text>
</comment>
<feature type="compositionally biased region" description="Basic and acidic residues" evidence="1">
    <location>
        <begin position="34"/>
        <end position="43"/>
    </location>
</feature>
<accession>A0A081B8Z5</accession>
<keyword evidence="3" id="KW-1185">Reference proteome</keyword>